<proteinExistence type="predicted"/>
<dbReference type="InterPro" id="IPR029256">
    <property type="entry name" value="Heliccase-ass-bd"/>
</dbReference>
<dbReference type="Pfam" id="PF25806">
    <property type="entry name" value="RHH_ERCC6L2"/>
    <property type="match status" value="1"/>
</dbReference>
<feature type="domain" description="Helicase C-terminal" evidence="8">
    <location>
        <begin position="576"/>
        <end position="729"/>
    </location>
</feature>
<dbReference type="GO" id="GO:0005524">
    <property type="term" value="F:ATP binding"/>
    <property type="evidence" value="ECO:0007669"/>
    <property type="project" value="InterPro"/>
</dbReference>
<dbReference type="EMBL" id="ONZQ02000001">
    <property type="protein sequence ID" value="SPN97373.1"/>
    <property type="molecule type" value="Genomic_DNA"/>
</dbReference>
<dbReference type="InterPro" id="IPR049730">
    <property type="entry name" value="SNF2/RAD54-like_C"/>
</dbReference>
<evidence type="ECO:0000256" key="3">
    <source>
        <dbReference type="ARBA" id="ARBA00022801"/>
    </source>
</evidence>
<evidence type="ECO:0000256" key="5">
    <source>
        <dbReference type="ARBA" id="ARBA00023242"/>
    </source>
</evidence>
<keyword evidence="3" id="KW-0378">Hydrolase</keyword>
<feature type="region of interest" description="Disordered" evidence="6">
    <location>
        <begin position="968"/>
        <end position="1038"/>
    </location>
</feature>
<dbReference type="InterPro" id="IPR014001">
    <property type="entry name" value="Helicase_ATP-bd"/>
</dbReference>
<reference evidence="9" key="1">
    <citation type="submission" date="2018-03" db="EMBL/GenBank/DDBJ databases">
        <authorList>
            <person name="Guldener U."/>
        </authorList>
    </citation>
    <scope>NUCLEOTIDE SEQUENCE</scope>
</reference>
<dbReference type="InterPro" id="IPR001650">
    <property type="entry name" value="Helicase_C-like"/>
</dbReference>
<dbReference type="PROSITE" id="PS51194">
    <property type="entry name" value="HELICASE_CTER"/>
    <property type="match status" value="1"/>
</dbReference>
<dbReference type="CDD" id="cd18793">
    <property type="entry name" value="SF2_C_SNF"/>
    <property type="match status" value="1"/>
</dbReference>
<dbReference type="PROSITE" id="PS51192">
    <property type="entry name" value="HELICASE_ATP_BIND_1"/>
    <property type="match status" value="1"/>
</dbReference>
<dbReference type="AlphaFoldDB" id="A0AAE8MRU1"/>
<gene>
    <name evidence="9" type="ORF">DNG_00887</name>
</gene>
<sequence length="1059" mass="118673">MVSTTFEKGGVVIIDDSSTASESDVEYLGPSPGASGRVTPAAPPEDVKCEPGLEDYEEKILWTDDSGDDDKISRGKRKRRSVAGGSKRASRGRPPKKTKARDNDPPSNDELAEAGVPDYLQKRRKVFQENLGILKEAGLRLPPDYEHIRFEGDDRLGELEERPKFDESSGVKPCRPYHDIELEHSGGFIPASIAQFLRDYQIQGARFLHRLFVYQRGGILGDDMGLGKTIQVIAFLTAAFGKTGDERDSKRMRAMRRDLVCPGTLITNWRNELNRWGWWHIDACHGPTKEDALMTARSGLSEILITTYHTYKLNKSSINGIEWDAVIADECHVLKDHRSETTKAMNEVNALCRIGLTGTAIQNSYDEFWTLLNWSNPGRYGSLSEWTSTISRPLTIGQSHDATRKQLSLARITARKLVQNLLPPVFLRRMKTLIAHQLPKKTDKVVFCPLTDIQREAYQTFLESDEVMLLRTASEPCDCGTTTRSNTPTKKGWCCYKRLPNGRPWQSIVFPAMMSLQKLASHLCLMVPSSLDLAEKQNSELHLLRLAMPDTWEDLYSTRDSIIQFANPDFCGKWKVLKKLLKFWHANGDKVLVFSHSVKLLRILQALFSNTSYSTSYLDGSLSYEDRQRVVDDFNSDPSQFLFLISSKAGGVGLNIVSANKVVIFDPHWNPSYDLQAQDRAYRIGQTRDVDVFRLISSHTIEEVVYGRQIYKQQQANIGYNATSERRYFKGVQKDEDRKGEIFGLSNIFTFHGNQIRDIINKTNIAEAKAGVSLMEVDIEQAIKDEGIDAMKNEGSEEDFVALVTAEDKEAFLSSKRNEKPKSDAVQAILASAGVEYTHDNSEVLGTSKAEQQLSRRAELAGESDAGMEGDSVLFADSEDEGYGRVQREYLYNPPEDVMKRQFCSMAKEFGFSTATEFALAVEGMTQEGRRNCLDTFYRRRAAALLGNSVSGTPRPAEAPIKHEEPRAMSDVTTRISTPSGARPVKDEKTEDGDEWDFTPAAVVKSEKTGPDVKLHPDYTEEKPVGLGTKAESPDEVKVKVESGAKVSVFLSDDDDDEL</sequence>
<dbReference type="Pfam" id="PF00176">
    <property type="entry name" value="SNF2-rel_dom"/>
    <property type="match status" value="1"/>
</dbReference>
<dbReference type="FunFam" id="3.40.50.10810:FF:000019">
    <property type="entry name" value="DNA excision repair protein ERCC-6-like 2 isoform X1"/>
    <property type="match status" value="1"/>
</dbReference>
<dbReference type="InterPro" id="IPR027417">
    <property type="entry name" value="P-loop_NTPase"/>
</dbReference>
<evidence type="ECO:0000256" key="6">
    <source>
        <dbReference type="SAM" id="MobiDB-lite"/>
    </source>
</evidence>
<comment type="subcellular location">
    <subcellularLocation>
        <location evidence="1">Nucleus</location>
    </subcellularLocation>
</comment>
<feature type="domain" description="Helicase ATP-binding" evidence="7">
    <location>
        <begin position="209"/>
        <end position="378"/>
    </location>
</feature>
<keyword evidence="10" id="KW-1185">Reference proteome</keyword>
<dbReference type="InterPro" id="IPR050496">
    <property type="entry name" value="SNF2_RAD54_helicase_repair"/>
</dbReference>
<accession>A0AAE8MRU1</accession>
<dbReference type="SMART" id="SM00490">
    <property type="entry name" value="HELICc"/>
    <property type="match status" value="1"/>
</dbReference>
<dbReference type="InterPro" id="IPR000330">
    <property type="entry name" value="SNF2_N"/>
</dbReference>
<keyword evidence="2" id="KW-0547">Nucleotide-binding</keyword>
<feature type="region of interest" description="Disordered" evidence="6">
    <location>
        <begin position="1"/>
        <end position="116"/>
    </location>
</feature>
<feature type="compositionally biased region" description="Polar residues" evidence="6">
    <location>
        <begin position="971"/>
        <end position="980"/>
    </location>
</feature>
<organism evidence="9 10">
    <name type="scientific">Cephalotrichum gorgonifer</name>
    <dbReference type="NCBI Taxonomy" id="2041049"/>
    <lineage>
        <taxon>Eukaryota</taxon>
        <taxon>Fungi</taxon>
        <taxon>Dikarya</taxon>
        <taxon>Ascomycota</taxon>
        <taxon>Pezizomycotina</taxon>
        <taxon>Sordariomycetes</taxon>
        <taxon>Hypocreomycetidae</taxon>
        <taxon>Microascales</taxon>
        <taxon>Microascaceae</taxon>
        <taxon>Cephalotrichum</taxon>
    </lineage>
</organism>
<evidence type="ECO:0000313" key="9">
    <source>
        <dbReference type="EMBL" id="SPN97373.1"/>
    </source>
</evidence>
<feature type="compositionally biased region" description="Basic residues" evidence="6">
    <location>
        <begin position="88"/>
        <end position="99"/>
    </location>
</feature>
<evidence type="ECO:0000256" key="2">
    <source>
        <dbReference type="ARBA" id="ARBA00022741"/>
    </source>
</evidence>
<dbReference type="Pfam" id="PF14773">
    <property type="entry name" value="VIGSSK"/>
    <property type="match status" value="1"/>
</dbReference>
<dbReference type="Proteomes" id="UP001187682">
    <property type="component" value="Unassembled WGS sequence"/>
</dbReference>
<dbReference type="Gene3D" id="3.40.50.10810">
    <property type="entry name" value="Tandem AAA-ATPase domain"/>
    <property type="match status" value="1"/>
</dbReference>
<keyword evidence="5" id="KW-0539">Nucleus</keyword>
<dbReference type="GO" id="GO:0016787">
    <property type="term" value="F:hydrolase activity"/>
    <property type="evidence" value="ECO:0007669"/>
    <property type="project" value="UniProtKB-KW"/>
</dbReference>
<evidence type="ECO:0000259" key="8">
    <source>
        <dbReference type="PROSITE" id="PS51194"/>
    </source>
</evidence>
<dbReference type="SMART" id="SM00487">
    <property type="entry name" value="DEXDc"/>
    <property type="match status" value="1"/>
</dbReference>
<evidence type="ECO:0000256" key="4">
    <source>
        <dbReference type="ARBA" id="ARBA00022840"/>
    </source>
</evidence>
<dbReference type="Gene3D" id="3.40.50.300">
    <property type="entry name" value="P-loop containing nucleotide triphosphate hydrolases"/>
    <property type="match status" value="1"/>
</dbReference>
<protein>
    <submittedName>
        <fullName evidence="9">Related to DNA repair protein RAD26</fullName>
    </submittedName>
</protein>
<evidence type="ECO:0000313" key="10">
    <source>
        <dbReference type="Proteomes" id="UP001187682"/>
    </source>
</evidence>
<dbReference type="PANTHER" id="PTHR45629:SF7">
    <property type="entry name" value="DNA EXCISION REPAIR PROTEIN ERCC-6-RELATED"/>
    <property type="match status" value="1"/>
</dbReference>
<dbReference type="InterPro" id="IPR057931">
    <property type="entry name" value="RHH_ERCC6L2"/>
</dbReference>
<comment type="caution">
    <text evidence="9">The sequence shown here is derived from an EMBL/GenBank/DDBJ whole genome shotgun (WGS) entry which is preliminary data.</text>
</comment>
<dbReference type="PANTHER" id="PTHR45629">
    <property type="entry name" value="SNF2/RAD54 FAMILY MEMBER"/>
    <property type="match status" value="1"/>
</dbReference>
<name>A0AAE8MRU1_9PEZI</name>
<evidence type="ECO:0000259" key="7">
    <source>
        <dbReference type="PROSITE" id="PS51192"/>
    </source>
</evidence>
<feature type="compositionally biased region" description="Basic and acidic residues" evidence="6">
    <location>
        <begin position="1005"/>
        <end position="1024"/>
    </location>
</feature>
<keyword evidence="4" id="KW-0067">ATP-binding</keyword>
<dbReference type="Pfam" id="PF00271">
    <property type="entry name" value="Helicase_C"/>
    <property type="match status" value="1"/>
</dbReference>
<evidence type="ECO:0000256" key="1">
    <source>
        <dbReference type="ARBA" id="ARBA00004123"/>
    </source>
</evidence>
<dbReference type="InterPro" id="IPR038718">
    <property type="entry name" value="SNF2-like_sf"/>
</dbReference>
<dbReference type="GO" id="GO:0005634">
    <property type="term" value="C:nucleus"/>
    <property type="evidence" value="ECO:0007669"/>
    <property type="project" value="UniProtKB-SubCell"/>
</dbReference>
<dbReference type="SUPFAM" id="SSF52540">
    <property type="entry name" value="P-loop containing nucleoside triphosphate hydrolases"/>
    <property type="match status" value="2"/>
</dbReference>